<accession>G4MM22</accession>
<reference evidence="1 2" key="1">
    <citation type="journal article" date="2005" name="Nature">
        <title>The genome sequence of the rice blast fungus Magnaporthe grisea.</title>
        <authorList>
            <person name="Dean R.A."/>
            <person name="Talbot N.J."/>
            <person name="Ebbole D.J."/>
            <person name="Farman M.L."/>
            <person name="Mitchell T.K."/>
            <person name="Orbach M.J."/>
            <person name="Thon M."/>
            <person name="Kulkarni R."/>
            <person name="Xu J.R."/>
            <person name="Pan H."/>
            <person name="Read N.D."/>
            <person name="Lee Y.H."/>
            <person name="Carbone I."/>
            <person name="Brown D."/>
            <person name="Oh Y.Y."/>
            <person name="Donofrio N."/>
            <person name="Jeong J.S."/>
            <person name="Soanes D.M."/>
            <person name="Djonovic S."/>
            <person name="Kolomiets E."/>
            <person name="Rehmeyer C."/>
            <person name="Li W."/>
            <person name="Harding M."/>
            <person name="Kim S."/>
            <person name="Lebrun M.H."/>
            <person name="Bohnert H."/>
            <person name="Coughlan S."/>
            <person name="Butler J."/>
            <person name="Calvo S."/>
            <person name="Ma L.J."/>
            <person name="Nicol R."/>
            <person name="Purcell S."/>
            <person name="Nusbaum C."/>
            <person name="Galagan J.E."/>
            <person name="Birren B.W."/>
        </authorList>
    </citation>
    <scope>NUCLEOTIDE SEQUENCE [LARGE SCALE GENOMIC DNA]</scope>
    <source>
        <strain evidence="2">70-15 / ATCC MYA-4617 / FGSC 8958</strain>
    </source>
</reference>
<dbReference type="VEuPathDB" id="FungiDB:MGG_16169"/>
<name>G4MM22_PYRO7</name>
<dbReference type="EMBL" id="CM001231">
    <property type="protein sequence ID" value="EHA56907.1"/>
    <property type="molecule type" value="Genomic_DNA"/>
</dbReference>
<sequence length="55" mass="6583">MATFSYLGVAKNFGDRRIRHRNYYAEQGLLELRHWIGYCNLWLLSCLFGWKVPSM</sequence>
<proteinExistence type="predicted"/>
<dbReference type="RefSeq" id="XP_003709519.1">
    <property type="nucleotide sequence ID" value="XM_003709471.1"/>
</dbReference>
<dbReference type="InParanoid" id="G4MM22"/>
<evidence type="ECO:0000313" key="1">
    <source>
        <dbReference type="EMBL" id="EHA56907.1"/>
    </source>
</evidence>
<gene>
    <name evidence="1" type="ORF">MGG_16169</name>
</gene>
<protein>
    <submittedName>
        <fullName evidence="1">Uncharacterized protein</fullName>
    </submittedName>
</protein>
<dbReference type="AlphaFoldDB" id="G4MM22"/>
<dbReference type="KEGG" id="mgr:MGG_16169"/>
<organism evidence="1 2">
    <name type="scientific">Pyricularia oryzae (strain 70-15 / ATCC MYA-4617 / FGSC 8958)</name>
    <name type="common">Rice blast fungus</name>
    <name type="synonym">Magnaporthe oryzae</name>
    <dbReference type="NCBI Taxonomy" id="242507"/>
    <lineage>
        <taxon>Eukaryota</taxon>
        <taxon>Fungi</taxon>
        <taxon>Dikarya</taxon>
        <taxon>Ascomycota</taxon>
        <taxon>Pezizomycotina</taxon>
        <taxon>Sordariomycetes</taxon>
        <taxon>Sordariomycetidae</taxon>
        <taxon>Magnaporthales</taxon>
        <taxon>Pyriculariaceae</taxon>
        <taxon>Pyricularia</taxon>
    </lineage>
</organism>
<dbReference type="HOGENOM" id="CLU_3032839_0_0_1"/>
<dbReference type="GeneID" id="12984534"/>
<keyword evidence="2" id="KW-1185">Reference proteome</keyword>
<dbReference type="Proteomes" id="UP000009058">
    <property type="component" value="Chromosome 1"/>
</dbReference>
<reference key="2">
    <citation type="submission" date="2011-05" db="EMBL/GenBank/DDBJ databases">
        <title>The Genome Sequence of Magnaporthe oryzae 70-15.</title>
        <authorList>
            <consortium name="The Broad Institute Genome Sequencing Platform"/>
            <person name="Ma L.-J."/>
            <person name="Dead R."/>
            <person name="Young S.K."/>
            <person name="Zeng Q."/>
            <person name="Gargeya S."/>
            <person name="Fitzgerald M."/>
            <person name="Haas B."/>
            <person name="Abouelleil A."/>
            <person name="Alvarado L."/>
            <person name="Arachchi H.M."/>
            <person name="Berlin A."/>
            <person name="Brown A."/>
            <person name="Chapman S.B."/>
            <person name="Chen Z."/>
            <person name="Dunbar C."/>
            <person name="Freedman E."/>
            <person name="Gearin G."/>
            <person name="Gellesch M."/>
            <person name="Goldberg J."/>
            <person name="Griggs A."/>
            <person name="Gujja S."/>
            <person name="Heiman D."/>
            <person name="Howarth C."/>
            <person name="Larson L."/>
            <person name="Lui A."/>
            <person name="MacDonald P.J.P."/>
            <person name="Mehta T."/>
            <person name="Montmayeur A."/>
            <person name="Murphy C."/>
            <person name="Neiman D."/>
            <person name="Pearson M."/>
            <person name="Priest M."/>
            <person name="Roberts A."/>
            <person name="Saif S."/>
            <person name="Shea T."/>
            <person name="Shenoy N."/>
            <person name="Sisk P."/>
            <person name="Stolte C."/>
            <person name="Sykes S."/>
            <person name="Yandava C."/>
            <person name="Wortman J."/>
            <person name="Nusbaum C."/>
            <person name="Birren B."/>
        </authorList>
    </citation>
    <scope>NUCLEOTIDE SEQUENCE</scope>
    <source>
        <strain>70-15</strain>
    </source>
</reference>
<evidence type="ECO:0000313" key="2">
    <source>
        <dbReference type="Proteomes" id="UP000009058"/>
    </source>
</evidence>